<dbReference type="PATRIC" id="fig|1653334.4.peg.893"/>
<dbReference type="InterPro" id="IPR022898">
    <property type="entry name" value="RNase_HII"/>
</dbReference>
<evidence type="ECO:0000256" key="12">
    <source>
        <dbReference type="ARBA" id="ARBA00022801"/>
    </source>
</evidence>
<dbReference type="InterPro" id="IPR024567">
    <property type="entry name" value="RNase_HII/HIII_dom"/>
</dbReference>
<dbReference type="PROSITE" id="PS51975">
    <property type="entry name" value="RNASE_H_2"/>
    <property type="match status" value="1"/>
</dbReference>
<dbReference type="GO" id="GO:0003723">
    <property type="term" value="F:RNA binding"/>
    <property type="evidence" value="ECO:0007669"/>
    <property type="project" value="UniProtKB-UniRule"/>
</dbReference>
<evidence type="ECO:0000313" key="18">
    <source>
        <dbReference type="EMBL" id="KPQ12341.1"/>
    </source>
</evidence>
<evidence type="ECO:0000313" key="19">
    <source>
        <dbReference type="EMBL" id="SCC81243.1"/>
    </source>
</evidence>
<dbReference type="HAMAP" id="MF_00052_B">
    <property type="entry name" value="RNase_HII_B"/>
    <property type="match status" value="1"/>
</dbReference>
<feature type="binding site" evidence="14 15">
    <location>
        <position position="118"/>
    </location>
    <ligand>
        <name>a divalent metal cation</name>
        <dbReference type="ChEBI" id="CHEBI:60240"/>
    </ligand>
</feature>
<evidence type="ECO:0000256" key="7">
    <source>
        <dbReference type="ARBA" id="ARBA00019179"/>
    </source>
</evidence>
<proteinExistence type="inferred from homology"/>
<comment type="subcellular location">
    <subcellularLocation>
        <location evidence="4 14">Cytoplasm</location>
    </subcellularLocation>
</comment>
<organism evidence="18 20">
    <name type="scientific">Saliniramus fredricksonii</name>
    <dbReference type="NCBI Taxonomy" id="1653334"/>
    <lineage>
        <taxon>Bacteria</taxon>
        <taxon>Pseudomonadati</taxon>
        <taxon>Pseudomonadota</taxon>
        <taxon>Alphaproteobacteria</taxon>
        <taxon>Hyphomicrobiales</taxon>
        <taxon>Salinarimonadaceae</taxon>
        <taxon>Saliniramus</taxon>
    </lineage>
</organism>
<evidence type="ECO:0000256" key="10">
    <source>
        <dbReference type="ARBA" id="ARBA00022723"/>
    </source>
</evidence>
<evidence type="ECO:0000256" key="15">
    <source>
        <dbReference type="PROSITE-ProRule" id="PRU01319"/>
    </source>
</evidence>
<evidence type="ECO:0000256" key="14">
    <source>
        <dbReference type="HAMAP-Rule" id="MF_00052"/>
    </source>
</evidence>
<evidence type="ECO:0000256" key="1">
    <source>
        <dbReference type="ARBA" id="ARBA00000077"/>
    </source>
</evidence>
<evidence type="ECO:0000313" key="21">
    <source>
        <dbReference type="Proteomes" id="UP000182800"/>
    </source>
</evidence>
<dbReference type="EMBL" id="LJSX01000002">
    <property type="protein sequence ID" value="KPQ12341.1"/>
    <property type="molecule type" value="Genomic_DNA"/>
</dbReference>
<evidence type="ECO:0000256" key="9">
    <source>
        <dbReference type="ARBA" id="ARBA00022722"/>
    </source>
</evidence>
<sequence length="215" mass="23231">MAPKLRIVLDGSQERDRDPCACFAGIDEVGRGPLAGPVTVAAVVLDRQNIPQGLCDSKLLPAARREELFAQIMATAEVGIACAGPDEIDRLNIRGATLKAMRRALAALPCIPDHALIDGRDVPPGLTIRADAVVKGDSAYACIAAASIVAKVIRDRAMRFAALHYPEYGFDHNVGYPTQGHLLALDRFGPCPIHRMSFAPLRSWLMKGEEDRLLI</sequence>
<comment type="function">
    <text evidence="3 14 16">Endonuclease that specifically degrades the RNA of RNA-DNA hybrids.</text>
</comment>
<dbReference type="OrthoDB" id="9803420at2"/>
<dbReference type="Pfam" id="PF01351">
    <property type="entry name" value="RNase_HII"/>
    <property type="match status" value="1"/>
</dbReference>
<dbReference type="STRING" id="1653334.GA0071312_2179"/>
<dbReference type="PANTHER" id="PTHR10954:SF18">
    <property type="entry name" value="RIBONUCLEASE HII"/>
    <property type="match status" value="1"/>
</dbReference>
<comment type="cofactor">
    <cofactor evidence="14 15">
        <name>Mn(2+)</name>
        <dbReference type="ChEBI" id="CHEBI:29035"/>
    </cofactor>
    <cofactor evidence="14 15">
        <name>Mg(2+)</name>
        <dbReference type="ChEBI" id="CHEBI:18420"/>
    </cofactor>
    <text evidence="14 15">Manganese or magnesium. Binds 1 divalent metal ion per monomer in the absence of substrate. May bind a second metal ion after substrate binding.</text>
</comment>
<evidence type="ECO:0000256" key="11">
    <source>
        <dbReference type="ARBA" id="ARBA00022759"/>
    </source>
</evidence>
<dbReference type="AlphaFoldDB" id="A0A0P7YDG4"/>
<keyword evidence="21" id="KW-1185">Reference proteome</keyword>
<name>A0A0P7YDG4_9HYPH</name>
<comment type="similarity">
    <text evidence="5 14 16">Belongs to the RNase HII family.</text>
</comment>
<evidence type="ECO:0000256" key="16">
    <source>
        <dbReference type="RuleBase" id="RU003515"/>
    </source>
</evidence>
<feature type="domain" description="RNase H type-2" evidence="17">
    <location>
        <begin position="21"/>
        <end position="210"/>
    </location>
</feature>
<keyword evidence="8 14" id="KW-0963">Cytoplasm</keyword>
<dbReference type="RefSeq" id="WP_074444980.1">
    <property type="nucleotide sequence ID" value="NZ_FMBM01000002.1"/>
</dbReference>
<dbReference type="GO" id="GO:0004523">
    <property type="term" value="F:RNA-DNA hybrid ribonuclease activity"/>
    <property type="evidence" value="ECO:0007669"/>
    <property type="project" value="UniProtKB-UniRule"/>
</dbReference>
<dbReference type="Proteomes" id="UP000050497">
    <property type="component" value="Unassembled WGS sequence"/>
</dbReference>
<keyword evidence="9 14" id="KW-0540">Nuclease</keyword>
<evidence type="ECO:0000256" key="6">
    <source>
        <dbReference type="ARBA" id="ARBA00012180"/>
    </source>
</evidence>
<dbReference type="CDD" id="cd07182">
    <property type="entry name" value="RNase_HII_bacteria_HII_like"/>
    <property type="match status" value="1"/>
</dbReference>
<keyword evidence="11 14" id="KW-0255">Endonuclease</keyword>
<comment type="caution">
    <text evidence="18">The sequence shown here is derived from an EMBL/GenBank/DDBJ whole genome shotgun (WGS) entry which is preliminary data.</text>
</comment>
<accession>A0A0P7YDG4</accession>
<evidence type="ECO:0000256" key="3">
    <source>
        <dbReference type="ARBA" id="ARBA00004065"/>
    </source>
</evidence>
<comment type="cofactor">
    <cofactor evidence="2">
        <name>Mg(2+)</name>
        <dbReference type="ChEBI" id="CHEBI:18420"/>
    </cofactor>
</comment>
<evidence type="ECO:0000256" key="2">
    <source>
        <dbReference type="ARBA" id="ARBA00001946"/>
    </source>
</evidence>
<evidence type="ECO:0000313" key="20">
    <source>
        <dbReference type="Proteomes" id="UP000050497"/>
    </source>
</evidence>
<gene>
    <name evidence="14 18" type="primary">rnhB</name>
    <name evidence="19" type="ORF">GA0071312_2179</name>
    <name evidence="18" type="ORF">HLUCCO17_01910</name>
</gene>
<dbReference type="EMBL" id="FMBM01000002">
    <property type="protein sequence ID" value="SCC81243.1"/>
    <property type="molecule type" value="Genomic_DNA"/>
</dbReference>
<dbReference type="EC" id="3.1.26.4" evidence="6 14"/>
<dbReference type="PANTHER" id="PTHR10954">
    <property type="entry name" value="RIBONUCLEASE H2 SUBUNIT A"/>
    <property type="match status" value="1"/>
</dbReference>
<dbReference type="InterPro" id="IPR036397">
    <property type="entry name" value="RNaseH_sf"/>
</dbReference>
<dbReference type="GO" id="GO:0030145">
    <property type="term" value="F:manganese ion binding"/>
    <property type="evidence" value="ECO:0007669"/>
    <property type="project" value="UniProtKB-UniRule"/>
</dbReference>
<dbReference type="SUPFAM" id="SSF53098">
    <property type="entry name" value="Ribonuclease H-like"/>
    <property type="match status" value="1"/>
</dbReference>
<dbReference type="InterPro" id="IPR001352">
    <property type="entry name" value="RNase_HII/HIII"/>
</dbReference>
<dbReference type="GO" id="GO:0006298">
    <property type="term" value="P:mismatch repair"/>
    <property type="evidence" value="ECO:0007669"/>
    <property type="project" value="TreeGrafter"/>
</dbReference>
<dbReference type="GO" id="GO:0032299">
    <property type="term" value="C:ribonuclease H2 complex"/>
    <property type="evidence" value="ECO:0007669"/>
    <property type="project" value="TreeGrafter"/>
</dbReference>
<comment type="catalytic activity">
    <reaction evidence="1 14 15 16">
        <text>Endonucleolytic cleavage to 5'-phosphomonoester.</text>
        <dbReference type="EC" id="3.1.26.4"/>
    </reaction>
</comment>
<reference evidence="18 20" key="1">
    <citation type="submission" date="2015-09" db="EMBL/GenBank/DDBJ databases">
        <title>Identification and resolution of microdiversity through metagenomic sequencing of parallel consortia.</title>
        <authorList>
            <person name="Nelson W.C."/>
            <person name="Romine M.F."/>
            <person name="Lindemann S.R."/>
        </authorList>
    </citation>
    <scope>NUCLEOTIDE SEQUENCE [LARGE SCALE GENOMIC DNA]</scope>
    <source>
        <strain evidence="18">HL-109</strain>
    </source>
</reference>
<evidence type="ECO:0000256" key="4">
    <source>
        <dbReference type="ARBA" id="ARBA00004496"/>
    </source>
</evidence>
<keyword evidence="13 14" id="KW-0464">Manganese</keyword>
<reference evidence="19 21" key="2">
    <citation type="submission" date="2016-08" db="EMBL/GenBank/DDBJ databases">
        <authorList>
            <person name="Varghese N."/>
            <person name="Submissions Spin"/>
        </authorList>
    </citation>
    <scope>NUCLEOTIDE SEQUENCE [LARGE SCALE GENOMIC DNA]</scope>
    <source>
        <strain evidence="19 21">HL-109</strain>
    </source>
</reference>
<dbReference type="InterPro" id="IPR012337">
    <property type="entry name" value="RNaseH-like_sf"/>
</dbReference>
<dbReference type="GO" id="GO:0043137">
    <property type="term" value="P:DNA replication, removal of RNA primer"/>
    <property type="evidence" value="ECO:0007669"/>
    <property type="project" value="TreeGrafter"/>
</dbReference>
<keyword evidence="12 14" id="KW-0378">Hydrolase</keyword>
<evidence type="ECO:0000259" key="17">
    <source>
        <dbReference type="PROSITE" id="PS51975"/>
    </source>
</evidence>
<evidence type="ECO:0000256" key="13">
    <source>
        <dbReference type="ARBA" id="ARBA00023211"/>
    </source>
</evidence>
<dbReference type="Gene3D" id="3.30.420.10">
    <property type="entry name" value="Ribonuclease H-like superfamily/Ribonuclease H"/>
    <property type="match status" value="1"/>
</dbReference>
<feature type="binding site" evidence="14 15">
    <location>
        <position position="28"/>
    </location>
    <ligand>
        <name>a divalent metal cation</name>
        <dbReference type="ChEBI" id="CHEBI:60240"/>
    </ligand>
</feature>
<dbReference type="GO" id="GO:0005737">
    <property type="term" value="C:cytoplasm"/>
    <property type="evidence" value="ECO:0007669"/>
    <property type="project" value="UniProtKB-SubCell"/>
</dbReference>
<dbReference type="NCBIfam" id="NF000595">
    <property type="entry name" value="PRK00015.1-3"/>
    <property type="match status" value="1"/>
</dbReference>
<protein>
    <recommendedName>
        <fullName evidence="7 14">Ribonuclease HII</fullName>
        <shortName evidence="14">RNase HII</shortName>
        <ecNumber evidence="6 14">3.1.26.4</ecNumber>
    </recommendedName>
</protein>
<feature type="binding site" evidence="14 15">
    <location>
        <position position="27"/>
    </location>
    <ligand>
        <name>a divalent metal cation</name>
        <dbReference type="ChEBI" id="CHEBI:60240"/>
    </ligand>
</feature>
<keyword evidence="10 14" id="KW-0479">Metal-binding</keyword>
<evidence type="ECO:0000256" key="5">
    <source>
        <dbReference type="ARBA" id="ARBA00007383"/>
    </source>
</evidence>
<dbReference type="Proteomes" id="UP000182800">
    <property type="component" value="Unassembled WGS sequence"/>
</dbReference>
<evidence type="ECO:0000256" key="8">
    <source>
        <dbReference type="ARBA" id="ARBA00022490"/>
    </source>
</evidence>